<protein>
    <submittedName>
        <fullName evidence="7">Stomatin-like protein stl-1 isoform X2</fullName>
    </submittedName>
</protein>
<evidence type="ECO:0000313" key="7">
    <source>
        <dbReference type="RefSeq" id="XP_065648459.1"/>
    </source>
</evidence>
<comment type="similarity">
    <text evidence="2">Belongs to the band 7/mec-2 family.</text>
</comment>
<reference evidence="7" key="1">
    <citation type="submission" date="2025-08" db="UniProtKB">
        <authorList>
            <consortium name="RefSeq"/>
        </authorList>
    </citation>
    <scope>IDENTIFICATION</scope>
</reference>
<dbReference type="InterPro" id="IPR036013">
    <property type="entry name" value="Band_7/SPFH_dom_sf"/>
</dbReference>
<dbReference type="InterPro" id="IPR050710">
    <property type="entry name" value="Band7/mec-2_domain"/>
</dbReference>
<gene>
    <name evidence="7" type="primary">LOC100207917</name>
</gene>
<dbReference type="SUPFAM" id="SSF117892">
    <property type="entry name" value="Band 7/SPFH domain"/>
    <property type="match status" value="1"/>
</dbReference>
<dbReference type="Pfam" id="PF16200">
    <property type="entry name" value="Band_7_C"/>
    <property type="match status" value="1"/>
</dbReference>
<feature type="compositionally biased region" description="Low complexity" evidence="4">
    <location>
        <begin position="314"/>
        <end position="324"/>
    </location>
</feature>
<dbReference type="Proteomes" id="UP001652625">
    <property type="component" value="Chromosome 03"/>
</dbReference>
<dbReference type="Gene3D" id="3.30.479.30">
    <property type="entry name" value="Band 7 domain"/>
    <property type="match status" value="1"/>
</dbReference>
<dbReference type="PANTHER" id="PTHR43327:SF10">
    <property type="entry name" value="STOMATIN-LIKE PROTEIN 2, MITOCHONDRIAL"/>
    <property type="match status" value="1"/>
</dbReference>
<dbReference type="SMART" id="SM00244">
    <property type="entry name" value="PHB"/>
    <property type="match status" value="1"/>
</dbReference>
<proteinExistence type="inferred from homology"/>
<feature type="region of interest" description="Disordered" evidence="4">
    <location>
        <begin position="303"/>
        <end position="332"/>
    </location>
</feature>
<dbReference type="GeneID" id="100207917"/>
<evidence type="ECO:0000256" key="1">
    <source>
        <dbReference type="ARBA" id="ARBA00004173"/>
    </source>
</evidence>
<dbReference type="RefSeq" id="XP_065648459.1">
    <property type="nucleotide sequence ID" value="XM_065792387.1"/>
</dbReference>
<dbReference type="PANTHER" id="PTHR43327">
    <property type="entry name" value="STOMATIN-LIKE PROTEIN 2, MITOCHONDRIAL"/>
    <property type="match status" value="1"/>
</dbReference>
<sequence length="362" mass="40185">MYLNTLQQFSTSLLKCKQVYKLTLCTYSSGIGLRRSLPHNTIIKFVPQQEAWIIERFGKYYNTLLPGLNFLLPIIDEIKYVQSLKEIASEVPQQSAITKDNVSLNLDGVLFFRVVDPYQASYGVEDPQFAITQLAQTTMRSEIGKMALDEVFKERDTLNLLIVEAINSAAKVWGIKCLRYEIRDIQLPTKVRESMQMQVEAERKKRAVVLESEGQRESQINRASGEANALLATAKARAEAITMISNALNQPSGNQAAALSVAEQYIQAFSQLAKTSNTVIIPANANNVSSMVAQAMAIYKSIDQKSDDPSKNDSQTTEKTSSDSTSDKEQTLGFSGYKDISNLGSLGEFSVATSSTRKRDFI</sequence>
<evidence type="ECO:0000259" key="5">
    <source>
        <dbReference type="SMART" id="SM00244"/>
    </source>
</evidence>
<evidence type="ECO:0000256" key="2">
    <source>
        <dbReference type="ARBA" id="ARBA00008164"/>
    </source>
</evidence>
<comment type="subcellular location">
    <subcellularLocation>
        <location evidence="1">Mitochondrion</location>
    </subcellularLocation>
</comment>
<dbReference type="InterPro" id="IPR001107">
    <property type="entry name" value="Band_7"/>
</dbReference>
<dbReference type="Pfam" id="PF01145">
    <property type="entry name" value="Band_7"/>
    <property type="match status" value="1"/>
</dbReference>
<accession>A0ABM4BHG5</accession>
<feature type="domain" description="Band 7" evidence="5">
    <location>
        <begin position="41"/>
        <end position="199"/>
    </location>
</feature>
<dbReference type="InterPro" id="IPR001972">
    <property type="entry name" value="Stomatin_HflK_fam"/>
</dbReference>
<evidence type="ECO:0000256" key="3">
    <source>
        <dbReference type="ARBA" id="ARBA00023128"/>
    </source>
</evidence>
<dbReference type="CDD" id="cd08829">
    <property type="entry name" value="SPFH_paraslipin"/>
    <property type="match status" value="1"/>
</dbReference>
<keyword evidence="6" id="KW-1185">Reference proteome</keyword>
<dbReference type="InterPro" id="IPR032435">
    <property type="entry name" value="STML2-like_C"/>
</dbReference>
<name>A0ABM4BHG5_HYDVU</name>
<evidence type="ECO:0000256" key="4">
    <source>
        <dbReference type="SAM" id="MobiDB-lite"/>
    </source>
</evidence>
<organism evidence="6 7">
    <name type="scientific">Hydra vulgaris</name>
    <name type="common">Hydra</name>
    <name type="synonym">Hydra attenuata</name>
    <dbReference type="NCBI Taxonomy" id="6087"/>
    <lineage>
        <taxon>Eukaryota</taxon>
        <taxon>Metazoa</taxon>
        <taxon>Cnidaria</taxon>
        <taxon>Hydrozoa</taxon>
        <taxon>Hydroidolina</taxon>
        <taxon>Anthoathecata</taxon>
        <taxon>Aplanulata</taxon>
        <taxon>Hydridae</taxon>
        <taxon>Hydra</taxon>
    </lineage>
</organism>
<dbReference type="PRINTS" id="PR00721">
    <property type="entry name" value="STOMATIN"/>
</dbReference>
<keyword evidence="3" id="KW-0496">Mitochondrion</keyword>
<evidence type="ECO:0000313" key="6">
    <source>
        <dbReference type="Proteomes" id="UP001652625"/>
    </source>
</evidence>